<feature type="region of interest" description="Disordered" evidence="1">
    <location>
        <begin position="727"/>
        <end position="748"/>
    </location>
</feature>
<comment type="caution">
    <text evidence="2">The sequence shown here is derived from an EMBL/GenBank/DDBJ whole genome shotgun (WGS) entry which is preliminary data.</text>
</comment>
<accession>A0AAV9UE25</accession>
<protein>
    <submittedName>
        <fullName evidence="2">Uncharacterized protein</fullName>
    </submittedName>
</protein>
<dbReference type="AlphaFoldDB" id="A0AAV9UE25"/>
<evidence type="ECO:0000256" key="1">
    <source>
        <dbReference type="SAM" id="MobiDB-lite"/>
    </source>
</evidence>
<evidence type="ECO:0000313" key="3">
    <source>
        <dbReference type="Proteomes" id="UP001375240"/>
    </source>
</evidence>
<feature type="compositionally biased region" description="Basic and acidic residues" evidence="1">
    <location>
        <begin position="859"/>
        <end position="871"/>
    </location>
</feature>
<feature type="compositionally biased region" description="Low complexity" evidence="1">
    <location>
        <begin position="389"/>
        <end position="400"/>
    </location>
</feature>
<reference evidence="2 3" key="1">
    <citation type="submission" date="2019-10" db="EMBL/GenBank/DDBJ databases">
        <authorList>
            <person name="Palmer J.M."/>
        </authorList>
    </citation>
    <scope>NUCLEOTIDE SEQUENCE [LARGE SCALE GENOMIC DNA]</scope>
    <source>
        <strain evidence="2 3">TWF696</strain>
    </source>
</reference>
<proteinExistence type="predicted"/>
<sequence>MTALPFAATRLARSALAGANGPALRPLCLHCRAPQQYLRGGLTAIASGPRRYLNIHWGNKENVPNVKVRKTKRQQLIEAGRKGDGIAAPKMTHEELRQMYASELFVFRTDVAAGNVALAMQALDNLIELEILQPQDTCDLAQALHQAYRAKRLEKPTVKNYIKTIVDCLRTGQLPTHYLAQVHVLSTLKEMEEWRLGNEYWAWLKMQGTQYLDARVFGAVIEYLVYQGAPLKDLEELHQLALEKYSKIEDGGGGLHHRATRLMLLQGILTARVIHHDWKGAYELLDICTRLHPTQVPSRIYELFLLNRPPEEGYLVFMMACRAGTKLSTRTVTFLSTNYWKHTNDAKGTIRIFLAHIAIGGHIESQILNKIIFCLLGRLPEAPKPPEPLESLSASSPASPGLSVEEERVEAEKWQEWDRKMTEYQEAVNPMFDTIRRAIELFRLMGVEPGVITYNTIISQASRRHLRNIVVASMAEINSLPVPEDQSTTEATLRVALTAFGDLRDKEGLKKTWERLTDFRRTYLRDVYKFKDGRTWAGRRPGWSDKGRDHDLISWKSLIRAGFNAGIKPYVLEQLQRYENEFDVNLARELRQEIASCEGRIRKSFRLQQAAAAEGDAKATVEPPRQHNKFIPRADFAGLKVEVEEYNRLFELMEKVFKSPVMYDFSSLDLVDLKALGLPEMTAQDVEDLKPVYEHFQTNMPRNPYLTATHDPKTDLAGLMLTEKQLKQQQEEESQKKDGTDGQLAEGQWGESRSITGYTVNQLRFENWLTINRLLFLADKIQITRKWKPTYLGVKDVTNGAVRREAHARSLIERMEGLQGAELESAMLVARLELVGNPEVDTKEVDTKEVDTKVVDAKEVDTKEVDTKEGSDEAAATAGSEVQTASA</sequence>
<feature type="region of interest" description="Disordered" evidence="1">
    <location>
        <begin position="859"/>
        <end position="887"/>
    </location>
</feature>
<dbReference type="EMBL" id="JAVHNQ010000008">
    <property type="protein sequence ID" value="KAK6340524.1"/>
    <property type="molecule type" value="Genomic_DNA"/>
</dbReference>
<gene>
    <name evidence="2" type="ORF">TWF696_008850</name>
</gene>
<dbReference type="Proteomes" id="UP001375240">
    <property type="component" value="Unassembled WGS sequence"/>
</dbReference>
<evidence type="ECO:0000313" key="2">
    <source>
        <dbReference type="EMBL" id="KAK6340524.1"/>
    </source>
</evidence>
<organism evidence="2 3">
    <name type="scientific">Orbilia brochopaga</name>
    <dbReference type="NCBI Taxonomy" id="3140254"/>
    <lineage>
        <taxon>Eukaryota</taxon>
        <taxon>Fungi</taxon>
        <taxon>Dikarya</taxon>
        <taxon>Ascomycota</taxon>
        <taxon>Pezizomycotina</taxon>
        <taxon>Orbiliomycetes</taxon>
        <taxon>Orbiliales</taxon>
        <taxon>Orbiliaceae</taxon>
        <taxon>Orbilia</taxon>
    </lineage>
</organism>
<keyword evidence="3" id="KW-1185">Reference proteome</keyword>
<feature type="region of interest" description="Disordered" evidence="1">
    <location>
        <begin position="386"/>
        <end position="405"/>
    </location>
</feature>
<feature type="compositionally biased region" description="Basic and acidic residues" evidence="1">
    <location>
        <begin position="727"/>
        <end position="740"/>
    </location>
</feature>
<name>A0AAV9UE25_9PEZI</name>